<feature type="region of interest" description="Disordered" evidence="1">
    <location>
        <begin position="77"/>
        <end position="232"/>
    </location>
</feature>
<dbReference type="OrthoDB" id="1928179at2759"/>
<evidence type="ECO:0000313" key="3">
    <source>
        <dbReference type="Proteomes" id="UP001141552"/>
    </source>
</evidence>
<dbReference type="PANTHER" id="PTHR33700">
    <property type="entry name" value="MYB-LIKE PROTEIN X"/>
    <property type="match status" value="1"/>
</dbReference>
<feature type="compositionally biased region" description="Acidic residues" evidence="1">
    <location>
        <begin position="121"/>
        <end position="135"/>
    </location>
</feature>
<evidence type="ECO:0000313" key="2">
    <source>
        <dbReference type="EMBL" id="KAJ4839385.1"/>
    </source>
</evidence>
<reference evidence="2" key="1">
    <citation type="submission" date="2022-02" db="EMBL/GenBank/DDBJ databases">
        <authorList>
            <person name="Henning P.M."/>
            <person name="McCubbin A.G."/>
            <person name="Shore J.S."/>
        </authorList>
    </citation>
    <scope>NUCLEOTIDE SEQUENCE</scope>
    <source>
        <strain evidence="2">F60SS</strain>
        <tissue evidence="2">Leaves</tissue>
    </source>
</reference>
<gene>
    <name evidence="2" type="ORF">Tsubulata_040234</name>
</gene>
<comment type="caution">
    <text evidence="2">The sequence shown here is derived from an EMBL/GenBank/DDBJ whole genome shotgun (WGS) entry which is preliminary data.</text>
</comment>
<feature type="compositionally biased region" description="Basic and acidic residues" evidence="1">
    <location>
        <begin position="77"/>
        <end position="120"/>
    </location>
</feature>
<accession>A0A9Q0JG65</accession>
<feature type="compositionally biased region" description="Basic and acidic residues" evidence="1">
    <location>
        <begin position="173"/>
        <end position="190"/>
    </location>
</feature>
<protein>
    <submittedName>
        <fullName evidence="2">Uncharacterized protein</fullName>
    </submittedName>
</protein>
<keyword evidence="3" id="KW-1185">Reference proteome</keyword>
<feature type="compositionally biased region" description="Basic and acidic residues" evidence="1">
    <location>
        <begin position="151"/>
        <end position="165"/>
    </location>
</feature>
<reference evidence="2" key="2">
    <citation type="journal article" date="2023" name="Plants (Basel)">
        <title>Annotation of the Turnera subulata (Passifloraceae) Draft Genome Reveals the S-Locus Evolved after the Divergence of Turneroideae from Passifloroideae in a Stepwise Manner.</title>
        <authorList>
            <person name="Henning P.M."/>
            <person name="Roalson E.H."/>
            <person name="Mir W."/>
            <person name="McCubbin A.G."/>
            <person name="Shore J.S."/>
        </authorList>
    </citation>
    <scope>NUCLEOTIDE SEQUENCE</scope>
    <source>
        <strain evidence="2">F60SS</strain>
    </source>
</reference>
<dbReference type="Proteomes" id="UP001141552">
    <property type="component" value="Unassembled WGS sequence"/>
</dbReference>
<name>A0A9Q0JG65_9ROSI</name>
<sequence>MLRQSPSRRSKGLKTKHVLQICLLLALGVWLLNQLKRSYSSKANVHEEINGKVSSENLLSEHQVIKFGRKELIPRVEESSGVEVGDRADQSGEDVKQPDQDMEDEGRGGGDDEIDGHDQERAEEEESEEVEDLIDVEDREREEGSEEQENEDKGGGHLEDGKSVDHNILSQNEGRRSVQEAREEHYRGDDASSAVVQNSQKHLGVEFETGGLRKVKEKEVTDEEDAGLVRWK</sequence>
<dbReference type="PANTHER" id="PTHR33700:SF25">
    <property type="entry name" value="TRANSMEMBRANE PROTEIN"/>
    <property type="match status" value="1"/>
</dbReference>
<evidence type="ECO:0000256" key="1">
    <source>
        <dbReference type="SAM" id="MobiDB-lite"/>
    </source>
</evidence>
<dbReference type="AlphaFoldDB" id="A0A9Q0JG65"/>
<organism evidence="2 3">
    <name type="scientific">Turnera subulata</name>
    <dbReference type="NCBI Taxonomy" id="218843"/>
    <lineage>
        <taxon>Eukaryota</taxon>
        <taxon>Viridiplantae</taxon>
        <taxon>Streptophyta</taxon>
        <taxon>Embryophyta</taxon>
        <taxon>Tracheophyta</taxon>
        <taxon>Spermatophyta</taxon>
        <taxon>Magnoliopsida</taxon>
        <taxon>eudicotyledons</taxon>
        <taxon>Gunneridae</taxon>
        <taxon>Pentapetalae</taxon>
        <taxon>rosids</taxon>
        <taxon>fabids</taxon>
        <taxon>Malpighiales</taxon>
        <taxon>Passifloraceae</taxon>
        <taxon>Turnera</taxon>
    </lineage>
</organism>
<proteinExistence type="predicted"/>
<dbReference type="EMBL" id="JAKUCV010003331">
    <property type="protein sequence ID" value="KAJ4839385.1"/>
    <property type="molecule type" value="Genomic_DNA"/>
</dbReference>